<dbReference type="FunFam" id="3.40.630.30:FF:000070">
    <property type="entry name" value="Acetylglutamate kinase"/>
    <property type="match status" value="1"/>
</dbReference>
<feature type="compositionally biased region" description="Basic and acidic residues" evidence="17">
    <location>
        <begin position="92"/>
        <end position="103"/>
    </location>
</feature>
<evidence type="ECO:0000256" key="7">
    <source>
        <dbReference type="ARBA" id="ARBA00022605"/>
    </source>
</evidence>
<protein>
    <recommendedName>
        <fullName evidence="6">Amino-acid acetyltransferase, mitochondrial</fullName>
        <ecNumber evidence="5">2.3.1.1</ecNumber>
    </recommendedName>
    <alternativeName>
        <fullName evidence="12">Arginine-requiring protein 2</fullName>
    </alternativeName>
    <alternativeName>
        <fullName evidence="13">Glutamate N-acetyltransferase</fullName>
    </alternativeName>
    <alternativeName>
        <fullName evidence="14">N-acetylglutamate synthase</fullName>
    </alternativeName>
</protein>
<organism evidence="19">
    <name type="scientific">Phaffia rhodozyma</name>
    <name type="common">Yeast</name>
    <name type="synonym">Xanthophyllomyces dendrorhous</name>
    <dbReference type="NCBI Taxonomy" id="264483"/>
    <lineage>
        <taxon>Eukaryota</taxon>
        <taxon>Fungi</taxon>
        <taxon>Dikarya</taxon>
        <taxon>Basidiomycota</taxon>
        <taxon>Agaricomycotina</taxon>
        <taxon>Tremellomycetes</taxon>
        <taxon>Cystofilobasidiales</taxon>
        <taxon>Mrakiaceae</taxon>
        <taxon>Phaffia</taxon>
    </lineage>
</organism>
<dbReference type="InterPro" id="IPR036393">
    <property type="entry name" value="AceGlu_kinase-like_sf"/>
</dbReference>
<evidence type="ECO:0000256" key="17">
    <source>
        <dbReference type="SAM" id="MobiDB-lite"/>
    </source>
</evidence>
<evidence type="ECO:0000256" key="12">
    <source>
        <dbReference type="ARBA" id="ARBA00030322"/>
    </source>
</evidence>
<evidence type="ECO:0000256" key="10">
    <source>
        <dbReference type="ARBA" id="ARBA00023128"/>
    </source>
</evidence>
<evidence type="ECO:0000256" key="4">
    <source>
        <dbReference type="ARBA" id="ARBA00008694"/>
    </source>
</evidence>
<evidence type="ECO:0000256" key="16">
    <source>
        <dbReference type="SAM" id="Coils"/>
    </source>
</evidence>
<keyword evidence="8 19" id="KW-0808">Transferase</keyword>
<reference evidence="19" key="1">
    <citation type="submission" date="2014-08" db="EMBL/GenBank/DDBJ databases">
        <authorList>
            <person name="Sharma Rahul"/>
            <person name="Thines Marco"/>
        </authorList>
    </citation>
    <scope>NUCLEOTIDE SEQUENCE</scope>
</reference>
<dbReference type="EMBL" id="LN483157">
    <property type="protein sequence ID" value="CED84094.1"/>
    <property type="molecule type" value="Genomic_DNA"/>
</dbReference>
<evidence type="ECO:0000256" key="1">
    <source>
        <dbReference type="ARBA" id="ARBA00002294"/>
    </source>
</evidence>
<feature type="region of interest" description="Disordered" evidence="17">
    <location>
        <begin position="85"/>
        <end position="106"/>
    </location>
</feature>
<dbReference type="GO" id="GO:0005759">
    <property type="term" value="C:mitochondrial matrix"/>
    <property type="evidence" value="ECO:0007669"/>
    <property type="project" value="TreeGrafter"/>
</dbReference>
<dbReference type="GO" id="GO:0004042">
    <property type="term" value="F:L-glutamate N-acetyltransferase activity"/>
    <property type="evidence" value="ECO:0007669"/>
    <property type="project" value="TreeGrafter"/>
</dbReference>
<evidence type="ECO:0000256" key="2">
    <source>
        <dbReference type="ARBA" id="ARBA00004173"/>
    </source>
</evidence>
<comment type="similarity">
    <text evidence="4">Belongs to the acetyltransferase family.</text>
</comment>
<dbReference type="UniPathway" id="UPA00068"/>
<dbReference type="PROSITE" id="PS51731">
    <property type="entry name" value="GNAT_NAGS"/>
    <property type="match status" value="1"/>
</dbReference>
<evidence type="ECO:0000256" key="9">
    <source>
        <dbReference type="ARBA" id="ARBA00022946"/>
    </source>
</evidence>
<dbReference type="PANTHER" id="PTHR23342:SF4">
    <property type="entry name" value="AMINO-ACID ACETYLTRANSFERASE, MITOCHONDRIAL"/>
    <property type="match status" value="1"/>
</dbReference>
<dbReference type="Gene3D" id="3.40.630.30">
    <property type="match status" value="1"/>
</dbReference>
<proteinExistence type="inferred from homology"/>
<comment type="subcellular location">
    <subcellularLocation>
        <location evidence="2">Mitochondrion</location>
    </subcellularLocation>
</comment>
<evidence type="ECO:0000256" key="6">
    <source>
        <dbReference type="ARBA" id="ARBA00018802"/>
    </source>
</evidence>
<name>A0A0F7STU7_PHARH</name>
<dbReference type="Pfam" id="PF04768">
    <property type="entry name" value="NAT"/>
    <property type="match status" value="2"/>
</dbReference>
<sequence length="686" mass="75332">MLLRRAGQELADGLSNKLSTTFERCRSANLNYLAKDSCRRLQSSPVVRKDVQDKSEAFGHNDFILSILNASPSLRDSRSFLASFGAPLSPSDSKRPTPVESDKQQSAALVSSLLNHHRRRHTAVVKIQGPFTDRQLESICRGMVYLQQLGLVSVIVVDQEGWHPDGQQGGKFGREARQEALREMERVVSMLVGLGSEARPVLQVPITASPDPEQGGQRRVTVEQANLSAVINALKAGEIPVLPPLILEVSGEKTKVERGDANEVVLALVKGLAEAGKATSLSNDKGNVPFRVASETSLSESIAIAESVSSSSSSSSTSSSSSQSSPLLDPLNLTPYRLMLINREGGIPSYARQGLPHLTINLTSEYSFINQTFSSEWNNSHPTALRNLHLSKECLQLMPPTASGIVVSYKSPMALIGNLITNKPAHSPSLPHALLDSQKKLTPHTPTLIRLGLPIEIIRNPRGFDRVKMTTLLESSFKRKLNQEAFYKRLEKHLDFVLIAGDYAGAAIVTNEWEEGTELADSGLPPISYLDKFAVLPSHQGAVSGTVDFLWSALRDETFGSGLSSALNTTPGSLAGTLKGRDLVWRSRADNPVNKWYFERSDGFLRIGGEGGKWKMFWCDKEDLSHGLESMKTQDQEQIEEAEQKQERVELSTDGWMDLMRRKEKDAGGFDRWGLVVDKIPSAWAD</sequence>
<dbReference type="EC" id="2.3.1.1" evidence="5"/>
<comment type="pathway">
    <text evidence="3">Amino-acid biosynthesis; L-arginine biosynthesis; N(2)-acetyl-L-ornithine from L-glutamate: step 1/4.</text>
</comment>
<feature type="coiled-coil region" evidence="16">
    <location>
        <begin position="625"/>
        <end position="652"/>
    </location>
</feature>
<accession>A0A0F7STU7</accession>
<dbReference type="Gene3D" id="3.40.1160.10">
    <property type="entry name" value="Acetylglutamate kinase-like"/>
    <property type="match status" value="1"/>
</dbReference>
<evidence type="ECO:0000256" key="3">
    <source>
        <dbReference type="ARBA" id="ARBA00004925"/>
    </source>
</evidence>
<comment type="function">
    <text evidence="1">N-acetylglutamate synthase involved in arginine biosynthesis.</text>
</comment>
<feature type="domain" description="N-acetyltransferase" evidence="18">
    <location>
        <begin position="453"/>
        <end position="642"/>
    </location>
</feature>
<evidence type="ECO:0000256" key="14">
    <source>
        <dbReference type="ARBA" id="ARBA00033251"/>
    </source>
</evidence>
<dbReference type="GO" id="GO:0006592">
    <property type="term" value="P:ornithine biosynthetic process"/>
    <property type="evidence" value="ECO:0007669"/>
    <property type="project" value="TreeGrafter"/>
</dbReference>
<evidence type="ECO:0000256" key="11">
    <source>
        <dbReference type="ARBA" id="ARBA00023315"/>
    </source>
</evidence>
<evidence type="ECO:0000256" key="8">
    <source>
        <dbReference type="ARBA" id="ARBA00022679"/>
    </source>
</evidence>
<keyword evidence="10" id="KW-0496">Mitochondrion</keyword>
<evidence type="ECO:0000256" key="15">
    <source>
        <dbReference type="ARBA" id="ARBA00048372"/>
    </source>
</evidence>
<keyword evidence="7" id="KW-0028">Amino-acid biosynthesis</keyword>
<dbReference type="AlphaFoldDB" id="A0A0F7STU7"/>
<dbReference type="PANTHER" id="PTHR23342">
    <property type="entry name" value="N-ACETYLGLUTAMATE SYNTHASE"/>
    <property type="match status" value="1"/>
</dbReference>
<dbReference type="GO" id="GO:0006526">
    <property type="term" value="P:L-arginine biosynthetic process"/>
    <property type="evidence" value="ECO:0007669"/>
    <property type="project" value="UniProtKB-UniPathway"/>
</dbReference>
<keyword evidence="9" id="KW-0809">Transit peptide</keyword>
<dbReference type="InterPro" id="IPR006855">
    <property type="entry name" value="Vertebrate-like_GNAT_dom"/>
</dbReference>
<keyword evidence="16" id="KW-0175">Coiled coil</keyword>
<comment type="catalytic activity">
    <reaction evidence="15">
        <text>L-glutamate + acetyl-CoA = N-acetyl-L-glutamate + CoA + H(+)</text>
        <dbReference type="Rhea" id="RHEA:24292"/>
        <dbReference type="ChEBI" id="CHEBI:15378"/>
        <dbReference type="ChEBI" id="CHEBI:29985"/>
        <dbReference type="ChEBI" id="CHEBI:44337"/>
        <dbReference type="ChEBI" id="CHEBI:57287"/>
        <dbReference type="ChEBI" id="CHEBI:57288"/>
        <dbReference type="EC" id="2.3.1.1"/>
    </reaction>
</comment>
<evidence type="ECO:0000256" key="5">
    <source>
        <dbReference type="ARBA" id="ARBA00012697"/>
    </source>
</evidence>
<keyword evidence="11" id="KW-0012">Acyltransferase</keyword>
<evidence type="ECO:0000256" key="13">
    <source>
        <dbReference type="ARBA" id="ARBA00030346"/>
    </source>
</evidence>
<evidence type="ECO:0000259" key="18">
    <source>
        <dbReference type="PROSITE" id="PS51731"/>
    </source>
</evidence>
<evidence type="ECO:0000313" key="19">
    <source>
        <dbReference type="EMBL" id="CED84094.1"/>
    </source>
</evidence>